<name>A0A0F0H635_LENAE</name>
<comment type="caution">
    <text evidence="3">The sequence shown here is derived from an EMBL/GenBank/DDBJ whole genome shotgun (WGS) entry which is preliminary data.</text>
</comment>
<protein>
    <submittedName>
        <fullName evidence="3">NAD-dependent dehydratase</fullName>
    </submittedName>
</protein>
<dbReference type="Pfam" id="PF01370">
    <property type="entry name" value="Epimerase"/>
    <property type="match status" value="1"/>
</dbReference>
<evidence type="ECO:0000313" key="3">
    <source>
        <dbReference type="EMBL" id="KJK51189.1"/>
    </source>
</evidence>
<evidence type="ECO:0000313" key="4">
    <source>
        <dbReference type="Proteomes" id="UP000033393"/>
    </source>
</evidence>
<dbReference type="SUPFAM" id="SSF51735">
    <property type="entry name" value="NAD(P)-binding Rossmann-fold domains"/>
    <property type="match status" value="1"/>
</dbReference>
<sequence>MRVLVTGATGYVGRAVVRELRVHGHEPVLSRQRLSEPFGSIDADAVIHLAGVARVRESFEDPLSYYATNVGGTLNLLKALEGQRFLLASTAGVYRPSDSPLTESSVREPSSPYAASKAAAEDLVAWAARSGRIGATTLRLFNVAGGGDTDTSRVITRAVAAAAGAVDGMDVYGDGSAVRDFVHVRDVAAAFVVALEACTPGESAVYNVGATPASIRDVLEAVAGVSGRPVNVTWKPAHPGEVRSQRADVSRLRALGWQPSHSALADIVKDQWSASAPEPGPGPSR</sequence>
<comment type="similarity">
    <text evidence="1">Belongs to the NAD(P)-dependent epimerase/dehydratase family.</text>
</comment>
<feature type="domain" description="NAD-dependent epimerase/dehydratase" evidence="2">
    <location>
        <begin position="3"/>
        <end position="209"/>
    </location>
</feature>
<evidence type="ECO:0000256" key="1">
    <source>
        <dbReference type="ARBA" id="ARBA00007637"/>
    </source>
</evidence>
<proteinExistence type="inferred from homology"/>
<gene>
    <name evidence="3" type="ORF">UK23_08195</name>
</gene>
<dbReference type="STRING" id="68170.GCA_000974445_09711"/>
<dbReference type="InterPro" id="IPR036291">
    <property type="entry name" value="NAD(P)-bd_dom_sf"/>
</dbReference>
<dbReference type="OrthoDB" id="9779041at2"/>
<dbReference type="RefSeq" id="WP_052684459.1">
    <property type="nucleotide sequence ID" value="NZ_JYJG01000042.1"/>
</dbReference>
<reference evidence="3 4" key="1">
    <citation type="submission" date="2015-02" db="EMBL/GenBank/DDBJ databases">
        <authorList>
            <person name="Ju K.-S."/>
            <person name="Doroghazi J.R."/>
            <person name="Metcalf W."/>
        </authorList>
    </citation>
    <scope>NUCLEOTIDE SEQUENCE [LARGE SCALE GENOMIC DNA]</scope>
    <source>
        <strain evidence="3 4">NRRL B-16140</strain>
    </source>
</reference>
<dbReference type="EMBL" id="JYJG01000042">
    <property type="protein sequence ID" value="KJK51189.1"/>
    <property type="molecule type" value="Genomic_DNA"/>
</dbReference>
<keyword evidence="4" id="KW-1185">Reference proteome</keyword>
<evidence type="ECO:0000259" key="2">
    <source>
        <dbReference type="Pfam" id="PF01370"/>
    </source>
</evidence>
<dbReference type="Proteomes" id="UP000033393">
    <property type="component" value="Unassembled WGS sequence"/>
</dbReference>
<accession>A0A0F0H635</accession>
<dbReference type="InterPro" id="IPR001509">
    <property type="entry name" value="Epimerase_deHydtase"/>
</dbReference>
<organism evidence="3 4">
    <name type="scientific">Lentzea aerocolonigenes</name>
    <name type="common">Lechevalieria aerocolonigenes</name>
    <name type="synonym">Saccharothrix aerocolonigenes</name>
    <dbReference type="NCBI Taxonomy" id="68170"/>
    <lineage>
        <taxon>Bacteria</taxon>
        <taxon>Bacillati</taxon>
        <taxon>Actinomycetota</taxon>
        <taxon>Actinomycetes</taxon>
        <taxon>Pseudonocardiales</taxon>
        <taxon>Pseudonocardiaceae</taxon>
        <taxon>Lentzea</taxon>
    </lineage>
</organism>
<dbReference type="Gene3D" id="3.90.25.10">
    <property type="entry name" value="UDP-galactose 4-epimerase, domain 1"/>
    <property type="match status" value="1"/>
</dbReference>
<dbReference type="Gene3D" id="3.40.50.720">
    <property type="entry name" value="NAD(P)-binding Rossmann-like Domain"/>
    <property type="match status" value="2"/>
</dbReference>
<dbReference type="PANTHER" id="PTHR43000">
    <property type="entry name" value="DTDP-D-GLUCOSE 4,6-DEHYDRATASE-RELATED"/>
    <property type="match status" value="1"/>
</dbReference>
<dbReference type="AlphaFoldDB" id="A0A0F0H635"/>